<dbReference type="EMBL" id="JANRMS010000062">
    <property type="protein sequence ID" value="KAJ3547958.1"/>
    <property type="molecule type" value="Genomic_DNA"/>
</dbReference>
<dbReference type="Proteomes" id="UP001148629">
    <property type="component" value="Unassembled WGS sequence"/>
</dbReference>
<evidence type="ECO:0000313" key="1">
    <source>
        <dbReference type="EMBL" id="KAJ3547958.1"/>
    </source>
</evidence>
<name>A0ACC1SWU6_9HYPO</name>
<proteinExistence type="predicted"/>
<accession>A0ACC1SWU6</accession>
<sequence>MASDNGSLPHTCEHCQRILLDKPIKKENFGQYEVTLPHFRGDVYEAVQAGCPLFSLYPKFPFFDLSITDSLAPSSWQPFFDPLQFLRFEGWQRRHAWLLAKSMLNPYDRPFQVMYDTEGEFSLRCASWVSKPEIRRVVAPHGNPASDDLPFRPINSRVDTEEVFDFLHAQIQECYQTHCHEGSCPLLLDDFSPRRVIRIDKNGDSLSLRLYQPEAGEAIQWCALSYCWGGQDQSVKTTVATLRDRYHGIDITTLPKTIHDAITTVSRLGLHYIWIDSLCIVQDDRQEMTQDIADMDRIYSHAYFTLSASSASNVSEGFLHDRVIPQSSTPVSLRYMSESGAEGNFIVCSEPAPADMPDPINSRAWTFQERVLSPRLVDFSTTQVRWRCNSAQKSESGCPPKSAWKNHFETSFIVGKAQESQMRAQEIQQEWNGLVTGYSNRDLTYAADKLIAFSAIPKTFGRSGRYLAGLWEVDLPCNLLWKVCHVWFPIAGTIDKRKPRPIGYRAPSWSWASVDGSVECEVGGIESWMPEAACQVLECEVGLADESVPYAAVTSGHIVIKGNVRQATFFPFTSELFFYDVGTVEGDAERAKSHYQGFADCKPGEASTEDNPSVNVWCLHIRNFGGRGEGLLLVKDEVEDVFRRIGHFYWGLQELGSSFEHSEETVLRIV</sequence>
<protein>
    <submittedName>
        <fullName evidence="1">Uncharacterized protein</fullName>
    </submittedName>
</protein>
<evidence type="ECO:0000313" key="2">
    <source>
        <dbReference type="Proteomes" id="UP001148629"/>
    </source>
</evidence>
<gene>
    <name evidence="1" type="ORF">NM208_g1239</name>
</gene>
<reference evidence="1" key="1">
    <citation type="submission" date="2022-08" db="EMBL/GenBank/DDBJ databases">
        <title>Genome Sequence of Fusarium decemcellulare.</title>
        <authorList>
            <person name="Buettner E."/>
        </authorList>
    </citation>
    <scope>NUCLEOTIDE SEQUENCE</scope>
    <source>
        <strain evidence="1">Babe19</strain>
    </source>
</reference>
<keyword evidence="2" id="KW-1185">Reference proteome</keyword>
<comment type="caution">
    <text evidence="1">The sequence shown here is derived from an EMBL/GenBank/DDBJ whole genome shotgun (WGS) entry which is preliminary data.</text>
</comment>
<organism evidence="1 2">
    <name type="scientific">Fusarium decemcellulare</name>
    <dbReference type="NCBI Taxonomy" id="57161"/>
    <lineage>
        <taxon>Eukaryota</taxon>
        <taxon>Fungi</taxon>
        <taxon>Dikarya</taxon>
        <taxon>Ascomycota</taxon>
        <taxon>Pezizomycotina</taxon>
        <taxon>Sordariomycetes</taxon>
        <taxon>Hypocreomycetidae</taxon>
        <taxon>Hypocreales</taxon>
        <taxon>Nectriaceae</taxon>
        <taxon>Fusarium</taxon>
        <taxon>Fusarium decemcellulare species complex</taxon>
    </lineage>
</organism>